<dbReference type="PANTHER" id="PTHR30308">
    <property type="entry name" value="TMRNA-BINDING COMPONENT OF TRANS-TRANSLATION TAGGING COMPLEX"/>
    <property type="match status" value="1"/>
</dbReference>
<protein>
    <recommendedName>
        <fullName evidence="3">SsrA-binding protein</fullName>
    </recommendedName>
    <alternativeName>
        <fullName evidence="3">Small protein B</fullName>
    </alternativeName>
</protein>
<comment type="subcellular location">
    <subcellularLocation>
        <location evidence="3">Cytoplasm</location>
    </subcellularLocation>
    <text evidence="3">The tmRNA-SmpB complex associates with stalled 70S ribosomes.</text>
</comment>
<dbReference type="Proteomes" id="UP000320496">
    <property type="component" value="Chromosome"/>
</dbReference>
<evidence type="ECO:0000256" key="1">
    <source>
        <dbReference type="ARBA" id="ARBA00022490"/>
    </source>
</evidence>
<dbReference type="Pfam" id="PF01668">
    <property type="entry name" value="SmpB"/>
    <property type="match status" value="1"/>
</dbReference>
<dbReference type="OrthoDB" id="9805462at2"/>
<dbReference type="Gene3D" id="2.40.280.10">
    <property type="match status" value="1"/>
</dbReference>
<evidence type="ECO:0000256" key="2">
    <source>
        <dbReference type="ARBA" id="ARBA00022884"/>
    </source>
</evidence>
<dbReference type="PANTHER" id="PTHR30308:SF2">
    <property type="entry name" value="SSRA-BINDING PROTEIN"/>
    <property type="match status" value="1"/>
</dbReference>
<dbReference type="HAMAP" id="MF_00023">
    <property type="entry name" value="SmpB"/>
    <property type="match status" value="1"/>
</dbReference>
<dbReference type="InterPro" id="IPR023620">
    <property type="entry name" value="SmpB"/>
</dbReference>
<accession>A0A517Z1X3</accession>
<dbReference type="InterPro" id="IPR000037">
    <property type="entry name" value="SsrA-bd_prot"/>
</dbReference>
<dbReference type="AlphaFoldDB" id="A0A517Z1X3"/>
<keyword evidence="5" id="KW-1185">Reference proteome</keyword>
<dbReference type="InterPro" id="IPR020081">
    <property type="entry name" value="SsrA-bd_prot_CS"/>
</dbReference>
<dbReference type="NCBIfam" id="TIGR00086">
    <property type="entry name" value="smpB"/>
    <property type="match status" value="1"/>
</dbReference>
<dbReference type="PROSITE" id="PS01317">
    <property type="entry name" value="SSRP"/>
    <property type="match status" value="1"/>
</dbReference>
<keyword evidence="2 3" id="KW-0694">RNA-binding</keyword>
<keyword evidence="1 3" id="KW-0963">Cytoplasm</keyword>
<dbReference type="GO" id="GO:0003723">
    <property type="term" value="F:RNA binding"/>
    <property type="evidence" value="ECO:0007669"/>
    <property type="project" value="UniProtKB-UniRule"/>
</dbReference>
<comment type="function">
    <text evidence="3">Required for rescue of stalled ribosomes mediated by trans-translation. Binds to transfer-messenger RNA (tmRNA), required for stable association of tmRNA with ribosomes. tmRNA and SmpB together mimic tRNA shape, replacing the anticodon stem-loop with SmpB. tmRNA is encoded by the ssrA gene; the 2 termini fold to resemble tRNA(Ala) and it encodes a 'tag peptide', a short internal open reading frame. During trans-translation Ala-aminoacylated tmRNA acts like a tRNA, entering the A-site of stalled ribosomes, displacing the stalled mRNA. The ribosome then switches to translate the ORF on the tmRNA; the nascent peptide is terminated with the 'tag peptide' encoded by the tmRNA and targeted for degradation. The ribosome is freed to recommence translation, which seems to be the essential function of trans-translation.</text>
</comment>
<dbReference type="SUPFAM" id="SSF74982">
    <property type="entry name" value="Small protein B (SmpB)"/>
    <property type="match status" value="1"/>
</dbReference>
<dbReference type="NCBIfam" id="NF003843">
    <property type="entry name" value="PRK05422.1"/>
    <property type="match status" value="1"/>
</dbReference>
<reference evidence="4 5" key="1">
    <citation type="submission" date="2019-02" db="EMBL/GenBank/DDBJ databases">
        <title>Deep-cultivation of Planctomycetes and their phenomic and genomic characterization uncovers novel biology.</title>
        <authorList>
            <person name="Wiegand S."/>
            <person name="Jogler M."/>
            <person name="Boedeker C."/>
            <person name="Pinto D."/>
            <person name="Vollmers J."/>
            <person name="Rivas-Marin E."/>
            <person name="Kohn T."/>
            <person name="Peeters S.H."/>
            <person name="Heuer A."/>
            <person name="Rast P."/>
            <person name="Oberbeckmann S."/>
            <person name="Bunk B."/>
            <person name="Jeske O."/>
            <person name="Meyerdierks A."/>
            <person name="Storesund J.E."/>
            <person name="Kallscheuer N."/>
            <person name="Luecker S."/>
            <person name="Lage O.M."/>
            <person name="Pohl T."/>
            <person name="Merkel B.J."/>
            <person name="Hornburger P."/>
            <person name="Mueller R.-W."/>
            <person name="Bruemmer F."/>
            <person name="Labrenz M."/>
            <person name="Spormann A.M."/>
            <person name="Op den Camp H."/>
            <person name="Overmann J."/>
            <person name="Amann R."/>
            <person name="Jetten M.S.M."/>
            <person name="Mascher T."/>
            <person name="Medema M.H."/>
            <person name="Devos D.P."/>
            <person name="Kaster A.-K."/>
            <person name="Ovreas L."/>
            <person name="Rohde M."/>
            <person name="Galperin M.Y."/>
            <person name="Jogler C."/>
        </authorList>
    </citation>
    <scope>NUCLEOTIDE SEQUENCE [LARGE SCALE GENOMIC DNA]</scope>
    <source>
        <strain evidence="4 5">Mal4</strain>
    </source>
</reference>
<dbReference type="GO" id="GO:0070929">
    <property type="term" value="P:trans-translation"/>
    <property type="evidence" value="ECO:0007669"/>
    <property type="project" value="UniProtKB-UniRule"/>
</dbReference>
<name>A0A517Z1X3_9PLAN</name>
<sequence>MAGKKSKSKSGKKNDDRFVCRNRRARHEYDILDSLECGIVLTGSEVKSVRDHKVSIEEAYGKVERGEVWLIGCDIAPYPQATIMNHEPRRTRKLLLSRREIRKFAEAADQQGLTLIPLDVHFSDRGLVKVTLAVARGRKLHDKRENLKKETAKKEMREAIRARR</sequence>
<dbReference type="RefSeq" id="WP_145367115.1">
    <property type="nucleotide sequence ID" value="NZ_CP036275.1"/>
</dbReference>
<dbReference type="KEGG" id="mri:Mal4_07410"/>
<dbReference type="EMBL" id="CP036275">
    <property type="protein sequence ID" value="QDU36455.1"/>
    <property type="molecule type" value="Genomic_DNA"/>
</dbReference>
<comment type="similarity">
    <text evidence="3">Belongs to the SmpB family.</text>
</comment>
<proteinExistence type="inferred from homology"/>
<dbReference type="GO" id="GO:0070930">
    <property type="term" value="P:trans-translation-dependent protein tagging"/>
    <property type="evidence" value="ECO:0007669"/>
    <property type="project" value="TreeGrafter"/>
</dbReference>
<gene>
    <name evidence="3 4" type="primary">smpB</name>
    <name evidence="4" type="ORF">Mal4_07410</name>
</gene>
<evidence type="ECO:0000313" key="4">
    <source>
        <dbReference type="EMBL" id="QDU36455.1"/>
    </source>
</evidence>
<dbReference type="GO" id="GO:0005829">
    <property type="term" value="C:cytosol"/>
    <property type="evidence" value="ECO:0007669"/>
    <property type="project" value="TreeGrafter"/>
</dbReference>
<organism evidence="4 5">
    <name type="scientific">Maioricimonas rarisocia</name>
    <dbReference type="NCBI Taxonomy" id="2528026"/>
    <lineage>
        <taxon>Bacteria</taxon>
        <taxon>Pseudomonadati</taxon>
        <taxon>Planctomycetota</taxon>
        <taxon>Planctomycetia</taxon>
        <taxon>Planctomycetales</taxon>
        <taxon>Planctomycetaceae</taxon>
        <taxon>Maioricimonas</taxon>
    </lineage>
</organism>
<evidence type="ECO:0000256" key="3">
    <source>
        <dbReference type="HAMAP-Rule" id="MF_00023"/>
    </source>
</evidence>
<evidence type="ECO:0000313" key="5">
    <source>
        <dbReference type="Proteomes" id="UP000320496"/>
    </source>
</evidence>